<evidence type="ECO:0000256" key="1">
    <source>
        <dbReference type="SAM" id="SignalP"/>
    </source>
</evidence>
<sequence length="114" mass="12986">MKKLFFIALFAIGLTTTVHAQCVSDYNYNADGAFVEFRSSKVRCYIDSGTYTAGIYINYRTPNVYVYAEPLNYMYFVAGLHFYTNTITVGAYQYHYNAGINSSGIIVVYEICRI</sequence>
<evidence type="ECO:0000313" key="2">
    <source>
        <dbReference type="EMBL" id="MDO5972091.1"/>
    </source>
</evidence>
<organism evidence="2 3">
    <name type="scientific">Flavivirga aquimarina</name>
    <dbReference type="NCBI Taxonomy" id="2027862"/>
    <lineage>
        <taxon>Bacteria</taxon>
        <taxon>Pseudomonadati</taxon>
        <taxon>Bacteroidota</taxon>
        <taxon>Flavobacteriia</taxon>
        <taxon>Flavobacteriales</taxon>
        <taxon>Flavobacteriaceae</taxon>
        <taxon>Flavivirga</taxon>
    </lineage>
</organism>
<dbReference type="EMBL" id="JAUOEK010000183">
    <property type="protein sequence ID" value="MDO5972091.1"/>
    <property type="molecule type" value="Genomic_DNA"/>
</dbReference>
<keyword evidence="1" id="KW-0732">Signal</keyword>
<reference evidence="2" key="1">
    <citation type="submission" date="2023-07" db="EMBL/GenBank/DDBJ databases">
        <title>Two novel species in the genus Flavivirga.</title>
        <authorList>
            <person name="Kwon K."/>
        </authorList>
    </citation>
    <scope>NUCLEOTIDE SEQUENCE</scope>
    <source>
        <strain evidence="2">KCTC 52353</strain>
    </source>
</reference>
<evidence type="ECO:0000313" key="3">
    <source>
        <dbReference type="Proteomes" id="UP001176883"/>
    </source>
</evidence>
<keyword evidence="3" id="KW-1185">Reference proteome</keyword>
<feature type="chain" id="PRO_5045802245" evidence="1">
    <location>
        <begin position="21"/>
        <end position="114"/>
    </location>
</feature>
<dbReference type="RefSeq" id="WP_303279807.1">
    <property type="nucleotide sequence ID" value="NZ_JAUOEK010000183.1"/>
</dbReference>
<proteinExistence type="predicted"/>
<name>A0ABT8WG47_9FLAO</name>
<accession>A0ABT8WG47</accession>
<comment type="caution">
    <text evidence="2">The sequence shown here is derived from an EMBL/GenBank/DDBJ whole genome shotgun (WGS) entry which is preliminary data.</text>
</comment>
<dbReference type="Proteomes" id="UP001176883">
    <property type="component" value="Unassembled WGS sequence"/>
</dbReference>
<gene>
    <name evidence="2" type="ORF">Q4Q35_20005</name>
</gene>
<feature type="signal peptide" evidence="1">
    <location>
        <begin position="1"/>
        <end position="20"/>
    </location>
</feature>
<protein>
    <submittedName>
        <fullName evidence="2">Uncharacterized protein</fullName>
    </submittedName>
</protein>